<feature type="domain" description="Histidine kinase" evidence="6">
    <location>
        <begin position="932"/>
        <end position="1160"/>
    </location>
</feature>
<dbReference type="SMART" id="SM00388">
    <property type="entry name" value="HisKA"/>
    <property type="match status" value="1"/>
</dbReference>
<dbReference type="SUPFAM" id="SSF55785">
    <property type="entry name" value="PYP-like sensor domain (PAS domain)"/>
    <property type="match status" value="7"/>
</dbReference>
<evidence type="ECO:0000256" key="5">
    <source>
        <dbReference type="ARBA" id="ARBA00022777"/>
    </source>
</evidence>
<dbReference type="FunFam" id="3.30.565.10:FF:000006">
    <property type="entry name" value="Sensor histidine kinase WalK"/>
    <property type="match status" value="1"/>
</dbReference>
<dbReference type="InterPro" id="IPR013656">
    <property type="entry name" value="PAS_4"/>
</dbReference>
<dbReference type="Pfam" id="PF08448">
    <property type="entry name" value="PAS_4"/>
    <property type="match status" value="1"/>
</dbReference>
<keyword evidence="3" id="KW-0597">Phosphoprotein</keyword>
<evidence type="ECO:0000313" key="10">
    <source>
        <dbReference type="Proteomes" id="UP000232883"/>
    </source>
</evidence>
<dbReference type="PROSITE" id="PS50113">
    <property type="entry name" value="PAC"/>
    <property type="match status" value="6"/>
</dbReference>
<reference evidence="9 10" key="1">
    <citation type="submission" date="2017-11" db="EMBL/GenBank/DDBJ databases">
        <title>Taxonomic description and genome sequences of Spirosoma HA7 sp. nov., isolated from pollen microhabitat of Corylus avellana.</title>
        <authorList>
            <person name="Ambika Manirajan B."/>
            <person name="Suarez C."/>
            <person name="Ratering S."/>
            <person name="Geissler-Plaum R."/>
            <person name="Cardinale M."/>
            <person name="Sylvia S."/>
        </authorList>
    </citation>
    <scope>NUCLEOTIDE SEQUENCE [LARGE SCALE GENOMIC DNA]</scope>
    <source>
        <strain evidence="9 10">HA7</strain>
    </source>
</reference>
<comment type="catalytic activity">
    <reaction evidence="1">
        <text>ATP + protein L-histidine = ADP + protein N-phospho-L-histidine.</text>
        <dbReference type="EC" id="2.7.13.3"/>
    </reaction>
</comment>
<dbReference type="GO" id="GO:0000155">
    <property type="term" value="F:phosphorelay sensor kinase activity"/>
    <property type="evidence" value="ECO:0007669"/>
    <property type="project" value="InterPro"/>
</dbReference>
<dbReference type="InterPro" id="IPR003594">
    <property type="entry name" value="HATPase_dom"/>
</dbReference>
<dbReference type="RefSeq" id="WP_100987245.1">
    <property type="nucleotide sequence ID" value="NZ_CP025096.1"/>
</dbReference>
<dbReference type="EC" id="2.7.13.3" evidence="2"/>
<evidence type="ECO:0000313" key="9">
    <source>
        <dbReference type="EMBL" id="AUD01524.1"/>
    </source>
</evidence>
<dbReference type="PROSITE" id="PS50109">
    <property type="entry name" value="HIS_KIN"/>
    <property type="match status" value="1"/>
</dbReference>
<dbReference type="Gene3D" id="3.30.450.20">
    <property type="entry name" value="PAS domain"/>
    <property type="match status" value="7"/>
</dbReference>
<dbReference type="InterPro" id="IPR013767">
    <property type="entry name" value="PAS_fold"/>
</dbReference>
<dbReference type="Pfam" id="PF00989">
    <property type="entry name" value="PAS"/>
    <property type="match status" value="1"/>
</dbReference>
<dbReference type="OrthoDB" id="9124519at2"/>
<gene>
    <name evidence="9" type="ORF">CWM47_06670</name>
</gene>
<dbReference type="InterPro" id="IPR004358">
    <property type="entry name" value="Sig_transdc_His_kin-like_C"/>
</dbReference>
<dbReference type="CDD" id="cd00130">
    <property type="entry name" value="PAS"/>
    <property type="match status" value="5"/>
</dbReference>
<dbReference type="FunFam" id="3.30.450.20:FF:000099">
    <property type="entry name" value="Sensory box sensor histidine kinase"/>
    <property type="match status" value="1"/>
</dbReference>
<dbReference type="Pfam" id="PF08447">
    <property type="entry name" value="PAS_3"/>
    <property type="match status" value="4"/>
</dbReference>
<feature type="domain" description="PAC" evidence="8">
    <location>
        <begin position="338"/>
        <end position="390"/>
    </location>
</feature>
<feature type="domain" description="PAS" evidence="7">
    <location>
        <begin position="265"/>
        <end position="336"/>
    </location>
</feature>
<feature type="domain" description="PAS" evidence="7">
    <location>
        <begin position="8"/>
        <end position="80"/>
    </location>
</feature>
<dbReference type="Pfam" id="PF00512">
    <property type="entry name" value="HisKA"/>
    <property type="match status" value="1"/>
</dbReference>
<feature type="domain" description="PAC" evidence="8">
    <location>
        <begin position="850"/>
        <end position="903"/>
    </location>
</feature>
<dbReference type="PROSITE" id="PS50112">
    <property type="entry name" value="PAS"/>
    <property type="match status" value="4"/>
</dbReference>
<dbReference type="SMART" id="SM00091">
    <property type="entry name" value="PAS"/>
    <property type="match status" value="7"/>
</dbReference>
<dbReference type="PRINTS" id="PR00344">
    <property type="entry name" value="BCTRLSENSOR"/>
</dbReference>
<dbReference type="SUPFAM" id="SSF47384">
    <property type="entry name" value="Homodimeric domain of signal transducing histidine kinase"/>
    <property type="match status" value="1"/>
</dbReference>
<dbReference type="InterPro" id="IPR052162">
    <property type="entry name" value="Sensor_kinase/Photoreceptor"/>
</dbReference>
<evidence type="ECO:0000256" key="3">
    <source>
        <dbReference type="ARBA" id="ARBA00022553"/>
    </source>
</evidence>
<dbReference type="InterPro" id="IPR035965">
    <property type="entry name" value="PAS-like_dom_sf"/>
</dbReference>
<dbReference type="Gene3D" id="1.10.287.130">
    <property type="match status" value="1"/>
</dbReference>
<name>A0A2K8YVB6_9BACT</name>
<keyword evidence="10" id="KW-1185">Reference proteome</keyword>
<feature type="domain" description="PAC" evidence="8">
    <location>
        <begin position="211"/>
        <end position="264"/>
    </location>
</feature>
<evidence type="ECO:0000259" key="8">
    <source>
        <dbReference type="PROSITE" id="PS50113"/>
    </source>
</evidence>
<dbReference type="InterPro" id="IPR005467">
    <property type="entry name" value="His_kinase_dom"/>
</dbReference>
<feature type="domain" description="PAC" evidence="8">
    <location>
        <begin position="464"/>
        <end position="516"/>
    </location>
</feature>
<dbReference type="InterPro" id="IPR000700">
    <property type="entry name" value="PAS-assoc_C"/>
</dbReference>
<feature type="domain" description="PAC" evidence="8">
    <location>
        <begin position="721"/>
        <end position="776"/>
    </location>
</feature>
<feature type="domain" description="PAS" evidence="7">
    <location>
        <begin position="777"/>
        <end position="847"/>
    </location>
</feature>
<dbReference type="GO" id="GO:0006355">
    <property type="term" value="P:regulation of DNA-templated transcription"/>
    <property type="evidence" value="ECO:0007669"/>
    <property type="project" value="InterPro"/>
</dbReference>
<accession>A0A2K8YVB6</accession>
<dbReference type="EMBL" id="CP025096">
    <property type="protein sequence ID" value="AUD01524.1"/>
    <property type="molecule type" value="Genomic_DNA"/>
</dbReference>
<dbReference type="InterPro" id="IPR036097">
    <property type="entry name" value="HisK_dim/P_sf"/>
</dbReference>
<evidence type="ECO:0000256" key="2">
    <source>
        <dbReference type="ARBA" id="ARBA00012438"/>
    </source>
</evidence>
<evidence type="ECO:0000259" key="7">
    <source>
        <dbReference type="PROSITE" id="PS50112"/>
    </source>
</evidence>
<sequence length="1160" mass="131147">MTNDLVTIGELFELLAKATRDAVWHWDLEANTVWWNEGFTTLFGYEILTNESDPASWYDNIHPDDKERTLASIHTVIDGGGKNWSAEYRFRRADGTFATVYDRGYILHRESQAIRMVGAMQDVTERVALQQARDESEERLRFALESAQMGTWEFDPVQNVARWDERSEKLLGWVKGDLSYEDSLKNIHPDDRERVNAAVQWALNPKSGGRYNTSFRTIGADDGKLRWVRFIGQTYFTEAGVAYRFSGVAQEITAEVVAREKASLAEQQARIAIEGSGSGSFSIDIDSNEMLYSPSLARIFTGDETRGVTRDVFVEHLHPDDRSAREQAYVNAATTNTINYEARFIWSDNSVHWVKVIGQYLFNSDGKPTTLSGIALDITEQKEQKKALSESDALFRNITNASTAALWITNEDSAVTYVSQKWIEWTGAPLEKHLGNGWLHYVTASDRQRASESLLADFRAFRYHESQFRVEHINGTKRWVVCTGTPQYTADGEFSGYVGAILDISDRVEAEERLRTSEERFRNMINQAPVAIGILNGRNMRVETANLPMLEIWGKSASIIGLPLLKALPEIEDQGFMELLEHVYDSGNAHYGFETLARLHRKGKLEEAYFNFVYAPVRDDSDTISGVIVVATEVSQQVKAKIALQESEQRFRNLIEEAPVATSLFVGRDLIIDMPNEAIIKFWGKGNGVIGKPLREALPELQGQSFLEILDDIYTTGNEYSAQEARADLVVDGQLRTFYFNFTYKPLRNAAGEIYAILDMAIDVTDQVVARRAIEESELRFRTLMEAIAQMTWTNTPQGDMNFYNQRWYKYTGLDFDQSKGFGWQDVVHPDDLPITLEAYKRSLTSGSVFVVENRYRRGSDGMYRWHLNRAIPIRDEAGEITLWVGSATDIHEQKLLAANLEEQVLARTKELEASNYDLRRSNENLEKFAYIASHDLQEPLRKIQSFGDILKSQHASQLGEGVNYLERMQIAAGRMSLLIKDLLAFSRISTRQETAAPVALNNIVNEVLDDLEVAIQQAAGQVVVEELPTILGDESQLRQLFQNLLSNALKFKREGVTPYIQVHSERIAANDLPPSVRPPRSAAAYYCIRVIDNGIGFDEKYIDRIFQVFQRLHSRNEYAGTGIGLAVCEKVVANHGGTITAVSQPGQGATFLIYFPVNE</sequence>
<dbReference type="SMART" id="SM00086">
    <property type="entry name" value="PAC"/>
    <property type="match status" value="7"/>
</dbReference>
<dbReference type="Gene3D" id="2.10.70.100">
    <property type="match status" value="1"/>
</dbReference>
<dbReference type="PANTHER" id="PTHR43304:SF1">
    <property type="entry name" value="PAC DOMAIN-CONTAINING PROTEIN"/>
    <property type="match status" value="1"/>
</dbReference>
<dbReference type="KEGG" id="spir:CWM47_06670"/>
<dbReference type="InterPro" id="IPR013655">
    <property type="entry name" value="PAS_fold_3"/>
</dbReference>
<dbReference type="InterPro" id="IPR000014">
    <property type="entry name" value="PAS"/>
</dbReference>
<dbReference type="AlphaFoldDB" id="A0A2K8YVB6"/>
<dbReference type="InterPro" id="IPR036890">
    <property type="entry name" value="HATPase_C_sf"/>
</dbReference>
<dbReference type="SMART" id="SM00387">
    <property type="entry name" value="HATPase_c"/>
    <property type="match status" value="1"/>
</dbReference>
<dbReference type="CDD" id="cd00082">
    <property type="entry name" value="HisKA"/>
    <property type="match status" value="1"/>
</dbReference>
<proteinExistence type="predicted"/>
<evidence type="ECO:0000256" key="1">
    <source>
        <dbReference type="ARBA" id="ARBA00000085"/>
    </source>
</evidence>
<dbReference type="SUPFAM" id="SSF55874">
    <property type="entry name" value="ATPase domain of HSP90 chaperone/DNA topoisomerase II/histidine kinase"/>
    <property type="match status" value="1"/>
</dbReference>
<evidence type="ECO:0000256" key="4">
    <source>
        <dbReference type="ARBA" id="ARBA00022679"/>
    </source>
</evidence>
<keyword evidence="5" id="KW-0418">Kinase</keyword>
<dbReference type="Pfam" id="PF02518">
    <property type="entry name" value="HATPase_c"/>
    <property type="match status" value="1"/>
</dbReference>
<dbReference type="InterPro" id="IPR003661">
    <property type="entry name" value="HisK_dim/P_dom"/>
</dbReference>
<dbReference type="PANTHER" id="PTHR43304">
    <property type="entry name" value="PHYTOCHROME-LIKE PROTEIN CPH1"/>
    <property type="match status" value="1"/>
</dbReference>
<protein>
    <recommendedName>
        <fullName evidence="2">histidine kinase</fullName>
        <ecNumber evidence="2">2.7.13.3</ecNumber>
    </recommendedName>
</protein>
<feature type="domain" description="PAC" evidence="8">
    <location>
        <begin position="84"/>
        <end position="135"/>
    </location>
</feature>
<dbReference type="InterPro" id="IPR001610">
    <property type="entry name" value="PAC"/>
</dbReference>
<dbReference type="NCBIfam" id="TIGR00229">
    <property type="entry name" value="sensory_box"/>
    <property type="match status" value="6"/>
</dbReference>
<keyword evidence="4" id="KW-0808">Transferase</keyword>
<feature type="domain" description="PAS" evidence="7">
    <location>
        <begin position="136"/>
        <end position="206"/>
    </location>
</feature>
<evidence type="ECO:0000259" key="6">
    <source>
        <dbReference type="PROSITE" id="PS50109"/>
    </source>
</evidence>
<dbReference type="Proteomes" id="UP000232883">
    <property type="component" value="Chromosome"/>
</dbReference>
<organism evidence="9 10">
    <name type="scientific">Spirosoma pollinicola</name>
    <dbReference type="NCBI Taxonomy" id="2057025"/>
    <lineage>
        <taxon>Bacteria</taxon>
        <taxon>Pseudomonadati</taxon>
        <taxon>Bacteroidota</taxon>
        <taxon>Cytophagia</taxon>
        <taxon>Cytophagales</taxon>
        <taxon>Cytophagaceae</taxon>
        <taxon>Spirosoma</taxon>
    </lineage>
</organism>
<dbReference type="Gene3D" id="3.30.565.10">
    <property type="entry name" value="Histidine kinase-like ATPase, C-terminal domain"/>
    <property type="match status" value="1"/>
</dbReference>